<dbReference type="AlphaFoldDB" id="U5VV35"/>
<dbReference type="HOGENOM" id="CLU_2204397_0_0_11"/>
<evidence type="ECO:0000313" key="3">
    <source>
        <dbReference type="Proteomes" id="UP000017746"/>
    </source>
</evidence>
<keyword evidence="3" id="KW-1185">Reference proteome</keyword>
<reference evidence="2 3" key="1">
    <citation type="journal article" date="2014" name="J. Biotechnol.">
        <title>Complete genome sequence of the actinobacterium Actinoplanes friuliensis HAG 010964, producer of the lipopeptide antibiotic friulimycin.</title>
        <authorList>
            <person name="Ruckert C."/>
            <person name="Szczepanowski R."/>
            <person name="Albersmeier A."/>
            <person name="Goesmann A."/>
            <person name="Fischer N."/>
            <person name="Steinkamper A."/>
            <person name="Puhler A."/>
            <person name="Biener R."/>
            <person name="Schwartz D."/>
            <person name="Kalinowski J."/>
        </authorList>
    </citation>
    <scope>NUCLEOTIDE SEQUENCE [LARGE SCALE GENOMIC DNA]</scope>
    <source>
        <strain evidence="2 3">DSM 7358</strain>
    </source>
</reference>
<dbReference type="STRING" id="1246995.AFR_12215"/>
<proteinExistence type="predicted"/>
<dbReference type="Proteomes" id="UP000017746">
    <property type="component" value="Chromosome"/>
</dbReference>
<sequence>MLTASPSAIELEWADNAYQLLAEAWDHGGPRLRELGWGGPHVPLAIRRWRWPGRSRTRRRGPVELMTRTLRDVYGADPRRLRYRAAYGVSDEDWDASRLGLAERLTG</sequence>
<dbReference type="KEGG" id="afs:AFR_12215"/>
<name>U5VV35_9ACTN</name>
<dbReference type="InterPro" id="IPR054344">
    <property type="entry name" value="TY-Chap_N"/>
</dbReference>
<feature type="domain" description="TY-Chap N-terminal" evidence="1">
    <location>
        <begin position="5"/>
        <end position="76"/>
    </location>
</feature>
<protein>
    <recommendedName>
        <fullName evidence="1">TY-Chap N-terminal domain-containing protein</fullName>
    </recommendedName>
</protein>
<organism evidence="2 3">
    <name type="scientific">Actinoplanes friuliensis DSM 7358</name>
    <dbReference type="NCBI Taxonomy" id="1246995"/>
    <lineage>
        <taxon>Bacteria</taxon>
        <taxon>Bacillati</taxon>
        <taxon>Actinomycetota</taxon>
        <taxon>Actinomycetes</taxon>
        <taxon>Micromonosporales</taxon>
        <taxon>Micromonosporaceae</taxon>
        <taxon>Actinoplanes</taxon>
    </lineage>
</organism>
<gene>
    <name evidence="2" type="ORF">AFR_12215</name>
</gene>
<dbReference type="EMBL" id="CP006272">
    <property type="protein sequence ID" value="AGZ40729.1"/>
    <property type="molecule type" value="Genomic_DNA"/>
</dbReference>
<evidence type="ECO:0000313" key="2">
    <source>
        <dbReference type="EMBL" id="AGZ40729.1"/>
    </source>
</evidence>
<dbReference type="PATRIC" id="fig|1246995.3.peg.2483"/>
<evidence type="ECO:0000259" key="1">
    <source>
        <dbReference type="Pfam" id="PF22552"/>
    </source>
</evidence>
<dbReference type="Pfam" id="PF22552">
    <property type="entry name" value="TY-Chap3"/>
    <property type="match status" value="1"/>
</dbReference>
<accession>U5VV35</accession>